<name>A0A2I0VEA1_9ASPA</name>
<evidence type="ECO:0000256" key="3">
    <source>
        <dbReference type="ARBA" id="ARBA00022691"/>
    </source>
</evidence>
<sequence length="357" mass="38827">MDSYNPTADGSIDDEAVCLYVTQLVSLSAITMTLKAAIELKLLETISLAGPGAQLSPSELASRLPIISNPQAPVILDRILRLLASYSILTCSLSPSGERRYGAAPACKFLTPNADGVSMAPLVLLNDKVMTETWYYLKDVVIEGGFPFNKAYGMTTFEYQGMHPSFQKVFSDAMTGHSTIIMNKLLEIYEGFSGLGSLVDVGGGVAATLGKITTKYAGIRGINFDLLHVISVAPALPGVEHVSGDMFESVPTADAVFLKWILHDWTDELCVKLLRNCWKALPEKGKVIVVEYILPVMPDEAIATKAGFQFDLAMLAITPGGKERTENEFKSLAKEAGFSDFKSIYIFAGIWVMEFIK</sequence>
<dbReference type="SUPFAM" id="SSF53335">
    <property type="entry name" value="S-adenosyl-L-methionine-dependent methyltransferases"/>
    <property type="match status" value="1"/>
</dbReference>
<dbReference type="AlphaFoldDB" id="A0A2I0VEA1"/>
<keyword evidence="8" id="KW-1185">Reference proteome</keyword>
<accession>A0A2I0VEA1</accession>
<dbReference type="InterPro" id="IPR036390">
    <property type="entry name" value="WH_DNA-bd_sf"/>
</dbReference>
<dbReference type="GO" id="GO:0046983">
    <property type="term" value="F:protein dimerization activity"/>
    <property type="evidence" value="ECO:0007669"/>
    <property type="project" value="InterPro"/>
</dbReference>
<dbReference type="InterPro" id="IPR001077">
    <property type="entry name" value="COMT_C"/>
</dbReference>
<dbReference type="Proteomes" id="UP000233837">
    <property type="component" value="Unassembled WGS sequence"/>
</dbReference>
<dbReference type="STRING" id="906689.A0A2I0VEA1"/>
<reference evidence="7 8" key="1">
    <citation type="journal article" date="2016" name="Sci. Rep.">
        <title>The Dendrobium catenatum Lindl. genome sequence provides insights into polysaccharide synthase, floral development and adaptive evolution.</title>
        <authorList>
            <person name="Zhang G.Q."/>
            <person name="Xu Q."/>
            <person name="Bian C."/>
            <person name="Tsai W.C."/>
            <person name="Yeh C.M."/>
            <person name="Liu K.W."/>
            <person name="Yoshida K."/>
            <person name="Zhang L.S."/>
            <person name="Chang S.B."/>
            <person name="Chen F."/>
            <person name="Shi Y."/>
            <person name="Su Y.Y."/>
            <person name="Zhang Y.Q."/>
            <person name="Chen L.J."/>
            <person name="Yin Y."/>
            <person name="Lin M."/>
            <person name="Huang H."/>
            <person name="Deng H."/>
            <person name="Wang Z.W."/>
            <person name="Zhu S.L."/>
            <person name="Zhao X."/>
            <person name="Deng C."/>
            <person name="Niu S.C."/>
            <person name="Huang J."/>
            <person name="Wang M."/>
            <person name="Liu G.H."/>
            <person name="Yang H.J."/>
            <person name="Xiao X.J."/>
            <person name="Hsiao Y.Y."/>
            <person name="Wu W.L."/>
            <person name="Chen Y.Y."/>
            <person name="Mitsuda N."/>
            <person name="Ohme-Takagi M."/>
            <person name="Luo Y.B."/>
            <person name="Van de Peer Y."/>
            <person name="Liu Z.J."/>
        </authorList>
    </citation>
    <scope>NUCLEOTIDE SEQUENCE [LARGE SCALE GENOMIC DNA]</scope>
    <source>
        <tissue evidence="7">The whole plant</tissue>
    </source>
</reference>
<dbReference type="FunFam" id="1.10.10.10:FF:000357">
    <property type="entry name" value="Caffeic acid 3-O-methyltransferase"/>
    <property type="match status" value="1"/>
</dbReference>
<evidence type="ECO:0000313" key="8">
    <source>
        <dbReference type="Proteomes" id="UP000233837"/>
    </source>
</evidence>
<evidence type="ECO:0000256" key="2">
    <source>
        <dbReference type="ARBA" id="ARBA00022679"/>
    </source>
</evidence>
<keyword evidence="3" id="KW-0949">S-adenosyl-L-methionine</keyword>
<protein>
    <submittedName>
        <fullName evidence="7">Caffeic acid 3-O-methyltransferase 1</fullName>
    </submittedName>
</protein>
<dbReference type="Gene3D" id="3.40.50.150">
    <property type="entry name" value="Vaccinia Virus protein VP39"/>
    <property type="match status" value="1"/>
</dbReference>
<evidence type="ECO:0000259" key="5">
    <source>
        <dbReference type="Pfam" id="PF00891"/>
    </source>
</evidence>
<dbReference type="Pfam" id="PF08100">
    <property type="entry name" value="Dimerisation"/>
    <property type="match status" value="1"/>
</dbReference>
<dbReference type="OrthoDB" id="735599at2759"/>
<dbReference type="InterPro" id="IPR036388">
    <property type="entry name" value="WH-like_DNA-bd_sf"/>
</dbReference>
<dbReference type="GO" id="GO:0032259">
    <property type="term" value="P:methylation"/>
    <property type="evidence" value="ECO:0007669"/>
    <property type="project" value="UniProtKB-KW"/>
</dbReference>
<dbReference type="Gene3D" id="1.10.10.10">
    <property type="entry name" value="Winged helix-like DNA-binding domain superfamily/Winged helix DNA-binding domain"/>
    <property type="match status" value="1"/>
</dbReference>
<dbReference type="GO" id="GO:0008171">
    <property type="term" value="F:O-methyltransferase activity"/>
    <property type="evidence" value="ECO:0007669"/>
    <property type="project" value="InterPro"/>
</dbReference>
<dbReference type="InterPro" id="IPR016461">
    <property type="entry name" value="COMT-like"/>
</dbReference>
<dbReference type="PANTHER" id="PTHR11746">
    <property type="entry name" value="O-METHYLTRANSFERASE"/>
    <property type="match status" value="1"/>
</dbReference>
<dbReference type="InterPro" id="IPR029063">
    <property type="entry name" value="SAM-dependent_MTases_sf"/>
</dbReference>
<keyword evidence="2 7" id="KW-0808">Transferase</keyword>
<dbReference type="FunFam" id="3.40.50.150:FF:000061">
    <property type="entry name" value="Caffeic acid O-methyltransferase"/>
    <property type="match status" value="1"/>
</dbReference>
<proteinExistence type="predicted"/>
<organism evidence="7 8">
    <name type="scientific">Dendrobium catenatum</name>
    <dbReference type="NCBI Taxonomy" id="906689"/>
    <lineage>
        <taxon>Eukaryota</taxon>
        <taxon>Viridiplantae</taxon>
        <taxon>Streptophyta</taxon>
        <taxon>Embryophyta</taxon>
        <taxon>Tracheophyta</taxon>
        <taxon>Spermatophyta</taxon>
        <taxon>Magnoliopsida</taxon>
        <taxon>Liliopsida</taxon>
        <taxon>Asparagales</taxon>
        <taxon>Orchidaceae</taxon>
        <taxon>Epidendroideae</taxon>
        <taxon>Malaxideae</taxon>
        <taxon>Dendrobiinae</taxon>
        <taxon>Dendrobium</taxon>
    </lineage>
</organism>
<evidence type="ECO:0000313" key="7">
    <source>
        <dbReference type="EMBL" id="PKU61736.1"/>
    </source>
</evidence>
<reference evidence="7 8" key="2">
    <citation type="journal article" date="2017" name="Nature">
        <title>The Apostasia genome and the evolution of orchids.</title>
        <authorList>
            <person name="Zhang G.Q."/>
            <person name="Liu K.W."/>
            <person name="Li Z."/>
            <person name="Lohaus R."/>
            <person name="Hsiao Y.Y."/>
            <person name="Niu S.C."/>
            <person name="Wang J.Y."/>
            <person name="Lin Y.C."/>
            <person name="Xu Q."/>
            <person name="Chen L.J."/>
            <person name="Yoshida K."/>
            <person name="Fujiwara S."/>
            <person name="Wang Z.W."/>
            <person name="Zhang Y.Q."/>
            <person name="Mitsuda N."/>
            <person name="Wang M."/>
            <person name="Liu G.H."/>
            <person name="Pecoraro L."/>
            <person name="Huang H.X."/>
            <person name="Xiao X.J."/>
            <person name="Lin M."/>
            <person name="Wu X.Y."/>
            <person name="Wu W.L."/>
            <person name="Chen Y.Y."/>
            <person name="Chang S.B."/>
            <person name="Sakamoto S."/>
            <person name="Ohme-Takagi M."/>
            <person name="Yagi M."/>
            <person name="Zeng S.J."/>
            <person name="Shen C.Y."/>
            <person name="Yeh C.M."/>
            <person name="Luo Y.B."/>
            <person name="Tsai W.C."/>
            <person name="Van de Peer Y."/>
            <person name="Liu Z.J."/>
        </authorList>
    </citation>
    <scope>NUCLEOTIDE SEQUENCE [LARGE SCALE GENOMIC DNA]</scope>
    <source>
        <tissue evidence="7">The whole plant</tissue>
    </source>
</reference>
<evidence type="ECO:0000256" key="1">
    <source>
        <dbReference type="ARBA" id="ARBA00022603"/>
    </source>
</evidence>
<dbReference type="Pfam" id="PF00891">
    <property type="entry name" value="Methyltransf_2"/>
    <property type="match status" value="1"/>
</dbReference>
<dbReference type="SMR" id="A0A2I0VEA1"/>
<feature type="domain" description="O-methyltransferase dimerisation" evidence="6">
    <location>
        <begin position="23"/>
        <end position="111"/>
    </location>
</feature>
<feature type="domain" description="O-methyltransferase C-terminal" evidence="5">
    <location>
        <begin position="134"/>
        <end position="339"/>
    </location>
</feature>
<evidence type="ECO:0000259" key="6">
    <source>
        <dbReference type="Pfam" id="PF08100"/>
    </source>
</evidence>
<dbReference type="PIRSF" id="PIRSF005739">
    <property type="entry name" value="O-mtase"/>
    <property type="match status" value="1"/>
</dbReference>
<dbReference type="PROSITE" id="PS51683">
    <property type="entry name" value="SAM_OMT_II"/>
    <property type="match status" value="1"/>
</dbReference>
<dbReference type="InterPro" id="IPR012967">
    <property type="entry name" value="COMT_dimerisation"/>
</dbReference>
<keyword evidence="1 7" id="KW-0489">Methyltransferase</keyword>
<evidence type="ECO:0000256" key="4">
    <source>
        <dbReference type="PIRSR" id="PIRSR005739-1"/>
    </source>
</evidence>
<gene>
    <name evidence="7" type="primary">OMT1</name>
    <name evidence="7" type="ORF">MA16_Dca024625</name>
</gene>
<feature type="active site" description="Proton acceptor" evidence="4">
    <location>
        <position position="263"/>
    </location>
</feature>
<dbReference type="SUPFAM" id="SSF46785">
    <property type="entry name" value="Winged helix' DNA-binding domain"/>
    <property type="match status" value="1"/>
</dbReference>
<dbReference type="EMBL" id="KZ503744">
    <property type="protein sequence ID" value="PKU61736.1"/>
    <property type="molecule type" value="Genomic_DNA"/>
</dbReference>